<sequence length="241" mass="27265">MRHSMAYGHHLVNKMLKGEYLNSTERITTKAYLPILTIHIYCSPCTCLIHSALSICSKLKKELEIEADLLEITIRPDDRLASSCCAAFDRTLGLKSIIDVVHRRLDHFEFEEPYAYKESGEAHAVILGGADYLHALLQKAPGTTPRASQIWDFKVSKDPLPTFTRELRCRFTGKKRRTGMAQQRVPLVLEREDTSSKRTSPSILSETKRHQSVMGAEHWRSVEAEKISTSVDGSTTDSLYD</sequence>
<dbReference type="OrthoDB" id="20872at2759"/>
<evidence type="ECO:0000256" key="1">
    <source>
        <dbReference type="SAM" id="MobiDB-lite"/>
    </source>
</evidence>
<reference evidence="2" key="1">
    <citation type="journal article" date="2020" name="Stud. Mycol.">
        <title>101 Dothideomycetes genomes: a test case for predicting lifestyles and emergence of pathogens.</title>
        <authorList>
            <person name="Haridas S."/>
            <person name="Albert R."/>
            <person name="Binder M."/>
            <person name="Bloem J."/>
            <person name="Labutti K."/>
            <person name="Salamov A."/>
            <person name="Andreopoulos B."/>
            <person name="Baker S."/>
            <person name="Barry K."/>
            <person name="Bills G."/>
            <person name="Bluhm B."/>
            <person name="Cannon C."/>
            <person name="Castanera R."/>
            <person name="Culley D."/>
            <person name="Daum C."/>
            <person name="Ezra D."/>
            <person name="Gonzalez J."/>
            <person name="Henrissat B."/>
            <person name="Kuo A."/>
            <person name="Liang C."/>
            <person name="Lipzen A."/>
            <person name="Lutzoni F."/>
            <person name="Magnuson J."/>
            <person name="Mondo S."/>
            <person name="Nolan M."/>
            <person name="Ohm R."/>
            <person name="Pangilinan J."/>
            <person name="Park H.-J."/>
            <person name="Ramirez L."/>
            <person name="Alfaro M."/>
            <person name="Sun H."/>
            <person name="Tritt A."/>
            <person name="Yoshinaga Y."/>
            <person name="Zwiers L.-H."/>
            <person name="Turgeon B."/>
            <person name="Goodwin S."/>
            <person name="Spatafora J."/>
            <person name="Crous P."/>
            <person name="Grigoriev I."/>
        </authorList>
    </citation>
    <scope>NUCLEOTIDE SEQUENCE</scope>
    <source>
        <strain evidence="2">CBS 122367</strain>
    </source>
</reference>
<organism evidence="2 3">
    <name type="scientific">Lentithecium fluviatile CBS 122367</name>
    <dbReference type="NCBI Taxonomy" id="1168545"/>
    <lineage>
        <taxon>Eukaryota</taxon>
        <taxon>Fungi</taxon>
        <taxon>Dikarya</taxon>
        <taxon>Ascomycota</taxon>
        <taxon>Pezizomycotina</taxon>
        <taxon>Dothideomycetes</taxon>
        <taxon>Pleosporomycetidae</taxon>
        <taxon>Pleosporales</taxon>
        <taxon>Massarineae</taxon>
        <taxon>Lentitheciaceae</taxon>
        <taxon>Lentithecium</taxon>
    </lineage>
</organism>
<proteinExistence type="predicted"/>
<evidence type="ECO:0000313" key="2">
    <source>
        <dbReference type="EMBL" id="KAF2676262.1"/>
    </source>
</evidence>
<gene>
    <name evidence="2" type="ORF">K458DRAFT_397148</name>
</gene>
<name>A0A6G1IDH3_9PLEO</name>
<protein>
    <submittedName>
        <fullName evidence="2">Uncharacterized protein</fullName>
    </submittedName>
</protein>
<dbReference type="AlphaFoldDB" id="A0A6G1IDH3"/>
<feature type="region of interest" description="Disordered" evidence="1">
    <location>
        <begin position="189"/>
        <end position="241"/>
    </location>
</feature>
<keyword evidence="3" id="KW-1185">Reference proteome</keyword>
<accession>A0A6G1IDH3</accession>
<dbReference type="Proteomes" id="UP000799291">
    <property type="component" value="Unassembled WGS sequence"/>
</dbReference>
<evidence type="ECO:0000313" key="3">
    <source>
        <dbReference type="Proteomes" id="UP000799291"/>
    </source>
</evidence>
<feature type="compositionally biased region" description="Basic and acidic residues" evidence="1">
    <location>
        <begin position="217"/>
        <end position="226"/>
    </location>
</feature>
<feature type="compositionally biased region" description="Polar residues" evidence="1">
    <location>
        <begin position="227"/>
        <end position="241"/>
    </location>
</feature>
<dbReference type="EMBL" id="MU005637">
    <property type="protein sequence ID" value="KAF2676262.1"/>
    <property type="molecule type" value="Genomic_DNA"/>
</dbReference>